<dbReference type="InterPro" id="IPR014001">
    <property type="entry name" value="Helicase_ATP-bd"/>
</dbReference>
<dbReference type="InterPro" id="IPR052247">
    <property type="entry name" value="Meiotic_Crossover_Helicase"/>
</dbReference>
<dbReference type="GO" id="GO:0016787">
    <property type="term" value="F:hydrolase activity"/>
    <property type="evidence" value="ECO:0007669"/>
    <property type="project" value="UniProtKB-KW"/>
</dbReference>
<evidence type="ECO:0000256" key="8">
    <source>
        <dbReference type="ARBA" id="ARBA00048988"/>
    </source>
</evidence>
<feature type="compositionally biased region" description="Basic and acidic residues" evidence="9">
    <location>
        <begin position="904"/>
        <end position="913"/>
    </location>
</feature>
<dbReference type="PROSITE" id="PS51192">
    <property type="entry name" value="HELICASE_ATP_BIND_1"/>
    <property type="match status" value="1"/>
</dbReference>
<dbReference type="Pfam" id="PF23445">
    <property type="entry name" value="WHD_SNRNP200"/>
    <property type="match status" value="1"/>
</dbReference>
<dbReference type="PANTHER" id="PTHR47835:SF3">
    <property type="entry name" value="HELICASE FOR MEIOSIS 1"/>
    <property type="match status" value="1"/>
</dbReference>
<keyword evidence="3" id="KW-0347">Helicase</keyword>
<evidence type="ECO:0000259" key="10">
    <source>
        <dbReference type="PROSITE" id="PS51192"/>
    </source>
</evidence>
<comment type="similarity">
    <text evidence="1">Belongs to the disease resistance NB-LRR family.</text>
</comment>
<evidence type="ECO:0000256" key="5">
    <source>
        <dbReference type="ARBA" id="ARBA00023254"/>
    </source>
</evidence>
<evidence type="ECO:0000256" key="1">
    <source>
        <dbReference type="ARBA" id="ARBA00008894"/>
    </source>
</evidence>
<keyword evidence="12" id="KW-1185">Reference proteome</keyword>
<accession>A0AAV6J2M8</accession>
<dbReference type="InterPro" id="IPR057842">
    <property type="entry name" value="WH_MER3"/>
</dbReference>
<evidence type="ECO:0000256" key="2">
    <source>
        <dbReference type="ARBA" id="ARBA00022801"/>
    </source>
</evidence>
<comment type="catalytic activity">
    <reaction evidence="8">
        <text>ATP + H2O = ADP + phosphate + H(+)</text>
        <dbReference type="Rhea" id="RHEA:13065"/>
        <dbReference type="ChEBI" id="CHEBI:15377"/>
        <dbReference type="ChEBI" id="CHEBI:15378"/>
        <dbReference type="ChEBI" id="CHEBI:30616"/>
        <dbReference type="ChEBI" id="CHEBI:43474"/>
        <dbReference type="ChEBI" id="CHEBI:456216"/>
        <dbReference type="EC" id="5.6.2.4"/>
    </reaction>
</comment>
<dbReference type="Proteomes" id="UP000823749">
    <property type="component" value="Chromosome 8"/>
</dbReference>
<dbReference type="InterPro" id="IPR004179">
    <property type="entry name" value="Sec63-dom"/>
</dbReference>
<dbReference type="FunFam" id="1.10.3380.10:FF:000008">
    <property type="entry name" value="DExH-box ATP-dependent RNA helicase DExH17"/>
    <property type="match status" value="1"/>
</dbReference>
<protein>
    <recommendedName>
        <fullName evidence="7">DNA 3'-5' helicase</fullName>
        <ecNumber evidence="7">5.6.2.4</ecNumber>
    </recommendedName>
</protein>
<dbReference type="GO" id="GO:0003676">
    <property type="term" value="F:nucleic acid binding"/>
    <property type="evidence" value="ECO:0007669"/>
    <property type="project" value="InterPro"/>
</dbReference>
<keyword evidence="3" id="KW-0067">ATP-binding</keyword>
<dbReference type="SMART" id="SM00973">
    <property type="entry name" value="Sec63"/>
    <property type="match status" value="1"/>
</dbReference>
<dbReference type="EC" id="5.6.2.4" evidence="7"/>
<dbReference type="InterPro" id="IPR027417">
    <property type="entry name" value="P-loop_NTPase"/>
</dbReference>
<dbReference type="SUPFAM" id="SSF52540">
    <property type="entry name" value="P-loop containing nucleoside triphosphate hydrolases"/>
    <property type="match status" value="2"/>
</dbReference>
<dbReference type="InterPro" id="IPR011545">
    <property type="entry name" value="DEAD/DEAH_box_helicase_dom"/>
</dbReference>
<keyword evidence="3" id="KW-0547">Nucleotide-binding</keyword>
<gene>
    <name evidence="11" type="ORF">RHGRI_022871</name>
</gene>
<feature type="domain" description="Helicase ATP-binding" evidence="10">
    <location>
        <begin position="1"/>
        <end position="187"/>
    </location>
</feature>
<dbReference type="PANTHER" id="PTHR47835">
    <property type="entry name" value="HFM1, ATP DEPENDENT DNA HELICASE HOMOLOG"/>
    <property type="match status" value="1"/>
</dbReference>
<comment type="catalytic activity">
    <reaction evidence="6">
        <text>Couples ATP hydrolysis with the unwinding of duplex DNA by translocating in the 3'-5' direction.</text>
        <dbReference type="EC" id="5.6.2.4"/>
    </reaction>
</comment>
<keyword evidence="4" id="KW-0413">Isomerase</keyword>
<evidence type="ECO:0000256" key="7">
    <source>
        <dbReference type="ARBA" id="ARBA00034808"/>
    </source>
</evidence>
<dbReference type="GO" id="GO:0005524">
    <property type="term" value="F:ATP binding"/>
    <property type="evidence" value="ECO:0007669"/>
    <property type="project" value="InterPro"/>
</dbReference>
<dbReference type="GO" id="GO:0043138">
    <property type="term" value="F:3'-5' DNA helicase activity"/>
    <property type="evidence" value="ECO:0007669"/>
    <property type="project" value="UniProtKB-EC"/>
</dbReference>
<dbReference type="Gene3D" id="3.40.50.300">
    <property type="entry name" value="P-loop containing nucleotide triphosphate hydrolases"/>
    <property type="match status" value="2"/>
</dbReference>
<evidence type="ECO:0000256" key="3">
    <source>
        <dbReference type="ARBA" id="ARBA00022806"/>
    </source>
</evidence>
<dbReference type="Gene3D" id="1.10.10.10">
    <property type="entry name" value="Winged helix-like DNA-binding domain superfamily/Winged helix DNA-binding domain"/>
    <property type="match status" value="1"/>
</dbReference>
<dbReference type="InterPro" id="IPR036388">
    <property type="entry name" value="WH-like_DNA-bd_sf"/>
</dbReference>
<organism evidence="11 12">
    <name type="scientific">Rhododendron griersonianum</name>
    <dbReference type="NCBI Taxonomy" id="479676"/>
    <lineage>
        <taxon>Eukaryota</taxon>
        <taxon>Viridiplantae</taxon>
        <taxon>Streptophyta</taxon>
        <taxon>Embryophyta</taxon>
        <taxon>Tracheophyta</taxon>
        <taxon>Spermatophyta</taxon>
        <taxon>Magnoliopsida</taxon>
        <taxon>eudicotyledons</taxon>
        <taxon>Gunneridae</taxon>
        <taxon>Pentapetalae</taxon>
        <taxon>asterids</taxon>
        <taxon>Ericales</taxon>
        <taxon>Ericaceae</taxon>
        <taxon>Ericoideae</taxon>
        <taxon>Rhodoreae</taxon>
        <taxon>Rhododendron</taxon>
    </lineage>
</organism>
<dbReference type="SUPFAM" id="SSF158702">
    <property type="entry name" value="Sec63 N-terminal domain-like"/>
    <property type="match status" value="1"/>
</dbReference>
<evidence type="ECO:0000313" key="12">
    <source>
        <dbReference type="Proteomes" id="UP000823749"/>
    </source>
</evidence>
<feature type="compositionally biased region" description="Polar residues" evidence="9">
    <location>
        <begin position="887"/>
        <end position="903"/>
    </location>
</feature>
<evidence type="ECO:0000256" key="4">
    <source>
        <dbReference type="ARBA" id="ARBA00023235"/>
    </source>
</evidence>
<evidence type="ECO:0000256" key="9">
    <source>
        <dbReference type="SAM" id="MobiDB-lite"/>
    </source>
</evidence>
<sequence>MVISAPTGSGKTVLFELCILRLLSRFFSAEGNFQHAKGTLKTIYIAPSKALVQEKLRDWNQKLGSWGINCLELTGDNESYNIRNIQEADIIVTTPEKFDAVTRYRVKDGGLSFFSDIALLLIDEVHLLNDPRGAALEAIVSRIKMLARNPEMKSTTLACVRFLAVSATIPNICDLAEWLMVPIHGIKRFGEEMRPVKLTTRVFGYTPAKNDFLFEKRLQNYLFDLLMQYSRGKSALIFCSTRKGAQEAAQRLSQAAMTFGHSNPFIKDREQQERLREASLSCSDKQMQSYILYGIGFHNGGLCLKDRNLIEGLFLKGDLQMSGRAGRPPFDDTGMVHLYENLLSGCEMVESQLLSCMTEHLTAEIVQLTISDITRAIEWMKCSFLYNPENYAIKKGIPGDRIEKHVQEICVQKVNELSRNQMIWTDEDGFLLKPLEPGRLMTKYYLRFNTMKNIMQAHADCSMEDALHIVCRAEEVSWIQLRRNEKKLLSDTNTDKDGKLRFHILGEKGKRKKRIQTREEKIFVLANDCLTGDPSLHDLSMNQDMNSICSNGCRIAKCMKEYFTFRKNYKGALNSALLAKSLHQKLWDDSPYLLKQLPGIGMVTAKALHSMGVKSFATLREADPRKIEIVTGRKYPFGNHIKEALLSLPPQIEMKLEETQCQRQGNSMVVVTLTRLSESAQSTKRHYADMVVAVEEDNLILFHEKISPYSATILVSNPQQEKLTAKADLIFEDFIGIDLHENYTLKKVIDSNVIPKYGKKHLSRFPQPKDVCVIEDDNDYTSCAPTEQLHNSKKSSHECDLMPNFNLLGEEDLEEEGRPSFETEESECRIITPRTVFDHIREKAKSFPSLATSSNAFSPSSEALLRIRKQTREKQLEHSNGIEVTGETESNKVQHSSGLITSSDQREERRSDIGKASPSNPSKSFETIYAVNCRGEVPPVSEENSSKTSTEEKIFDHIQKKAKNFPLVNKLESVESEAFTRAKELFWRNHLESRSAAFDLLEPKVSNQTSFIGFSSESSTESIGKQQYSPSISRRQCCSEATVRETGEVDSFLGFKSERMAAARHAAYHGPSILKEIFYGITLGLVAGGLWKMHHWNNKKRTKEFYDLLEKGVITVVVEDE</sequence>
<dbReference type="EMBL" id="JACTNZ010000008">
    <property type="protein sequence ID" value="KAG5534893.1"/>
    <property type="molecule type" value="Genomic_DNA"/>
</dbReference>
<reference evidence="11" key="1">
    <citation type="submission" date="2020-08" db="EMBL/GenBank/DDBJ databases">
        <title>Plant Genome Project.</title>
        <authorList>
            <person name="Zhang R.-G."/>
        </authorList>
    </citation>
    <scope>NUCLEOTIDE SEQUENCE</scope>
    <source>
        <strain evidence="11">WSP0</strain>
        <tissue evidence="11">Leaf</tissue>
    </source>
</reference>
<keyword evidence="5" id="KW-0469">Meiosis</keyword>
<name>A0AAV6J2M8_9ERIC</name>
<evidence type="ECO:0000313" key="11">
    <source>
        <dbReference type="EMBL" id="KAG5534893.1"/>
    </source>
</evidence>
<dbReference type="Pfam" id="PF00270">
    <property type="entry name" value="DEAD"/>
    <property type="match status" value="1"/>
</dbReference>
<keyword evidence="2" id="KW-0378">Hydrolase</keyword>
<dbReference type="GO" id="GO:0051321">
    <property type="term" value="P:meiotic cell cycle"/>
    <property type="evidence" value="ECO:0007669"/>
    <property type="project" value="UniProtKB-KW"/>
</dbReference>
<dbReference type="Pfam" id="PF02889">
    <property type="entry name" value="Sec63"/>
    <property type="match status" value="1"/>
</dbReference>
<proteinExistence type="inferred from homology"/>
<comment type="caution">
    <text evidence="11">The sequence shown here is derived from an EMBL/GenBank/DDBJ whole genome shotgun (WGS) entry which is preliminary data.</text>
</comment>
<dbReference type="AlphaFoldDB" id="A0AAV6J2M8"/>
<evidence type="ECO:0000256" key="6">
    <source>
        <dbReference type="ARBA" id="ARBA00034617"/>
    </source>
</evidence>
<dbReference type="Gene3D" id="1.10.3380.10">
    <property type="entry name" value="Sec63 N-terminal domain-like domain"/>
    <property type="match status" value="1"/>
</dbReference>
<feature type="region of interest" description="Disordered" evidence="9">
    <location>
        <begin position="871"/>
        <end position="924"/>
    </location>
</feature>
<dbReference type="SMART" id="SM00487">
    <property type="entry name" value="DEXDc"/>
    <property type="match status" value="1"/>
</dbReference>